<comment type="subcellular location">
    <subcellularLocation>
        <location evidence="2">Mitochondrion matrix</location>
    </subcellularLocation>
</comment>
<dbReference type="Gene3D" id="3.40.30.10">
    <property type="entry name" value="Glutaredoxin"/>
    <property type="match status" value="1"/>
</dbReference>
<dbReference type="EC" id="1.11.1.25" evidence="13"/>
<evidence type="ECO:0000256" key="8">
    <source>
        <dbReference type="ARBA" id="ARBA00023002"/>
    </source>
</evidence>
<keyword evidence="8 13" id="KW-0560">Oxidoreductase</keyword>
<dbReference type="InterPro" id="IPR036249">
    <property type="entry name" value="Thioredoxin-like_sf"/>
</dbReference>
<keyword evidence="6 13" id="KW-0049">Antioxidant</keyword>
<dbReference type="EMBL" id="JACGWO010000002">
    <property type="protein sequence ID" value="KAK4433990.1"/>
    <property type="molecule type" value="Genomic_DNA"/>
</dbReference>
<sequence length="293" mass="32216">MASSALLKRAGLMKSVVNGFQASRAYASVAVGSDLISAAPDVSLQRARSWDEGVSSKFATTPLREIFKDKKVVIFGLPGAYTGVCSAQHVPSYKNNVDKFKAKGIDSVICVAVNDPYVLNGWAEKLQAKEAIEFYGDFDGSFHKKLDLMIDLSAALLGPRSHRWSAYVVDGKIEVLNVEKAPSEFQVYVVAFAPLLKLCSSKLPITELGKPLVSPKEMSMHDGRQDNVAAIFSGEFSVLLTGKKVKFQRQRLCQVLGVRGVKGSRVVAWDAWNWWGLRQPLHLNSISRAVCFY</sequence>
<evidence type="ECO:0000256" key="10">
    <source>
        <dbReference type="ARBA" id="ARBA00023284"/>
    </source>
</evidence>
<evidence type="ECO:0000256" key="9">
    <source>
        <dbReference type="ARBA" id="ARBA00023128"/>
    </source>
</evidence>
<dbReference type="Pfam" id="PF08534">
    <property type="entry name" value="Redoxin"/>
    <property type="match status" value="1"/>
</dbReference>
<dbReference type="GO" id="GO:0008379">
    <property type="term" value="F:thioredoxin peroxidase activity"/>
    <property type="evidence" value="ECO:0007669"/>
    <property type="project" value="InterPro"/>
</dbReference>
<dbReference type="GO" id="GO:0042744">
    <property type="term" value="P:hydrogen peroxide catabolic process"/>
    <property type="evidence" value="ECO:0007669"/>
    <property type="project" value="TreeGrafter"/>
</dbReference>
<dbReference type="PANTHER" id="PTHR10430">
    <property type="entry name" value="PEROXIREDOXIN"/>
    <property type="match status" value="1"/>
</dbReference>
<evidence type="ECO:0000256" key="7">
    <source>
        <dbReference type="ARBA" id="ARBA00022946"/>
    </source>
</evidence>
<comment type="subunit">
    <text evidence="4">Monomer.</text>
</comment>
<evidence type="ECO:0000313" key="15">
    <source>
        <dbReference type="EMBL" id="KAK4433990.1"/>
    </source>
</evidence>
<evidence type="ECO:0000256" key="3">
    <source>
        <dbReference type="ARBA" id="ARBA00010505"/>
    </source>
</evidence>
<accession>A0AAE1YPH4</accession>
<dbReference type="PROSITE" id="PS51352">
    <property type="entry name" value="THIOREDOXIN_2"/>
    <property type="match status" value="1"/>
</dbReference>
<reference evidence="15" key="1">
    <citation type="submission" date="2020-06" db="EMBL/GenBank/DDBJ databases">
        <authorList>
            <person name="Li T."/>
            <person name="Hu X."/>
            <person name="Zhang T."/>
            <person name="Song X."/>
            <person name="Zhang H."/>
            <person name="Dai N."/>
            <person name="Sheng W."/>
            <person name="Hou X."/>
            <person name="Wei L."/>
        </authorList>
    </citation>
    <scope>NUCLEOTIDE SEQUENCE</scope>
    <source>
        <strain evidence="15">3651</strain>
        <tissue evidence="15">Leaf</tissue>
    </source>
</reference>
<feature type="domain" description="Thioredoxin" evidence="14">
    <location>
        <begin position="33"/>
        <end position="187"/>
    </location>
</feature>
<feature type="active site" description="Cysteine sulfenic acid (-SOH) intermediate" evidence="12">
    <location>
        <position position="85"/>
    </location>
</feature>
<dbReference type="FunFam" id="3.40.30.10:FF:000190">
    <property type="entry name" value="Peroxiredoxin"/>
    <property type="match status" value="1"/>
</dbReference>
<comment type="catalytic activity">
    <reaction evidence="1">
        <text>[glutaredoxin]-dithiol + a hydroperoxide = [glutaredoxin]-disulfide + an alcohol + H2O</text>
        <dbReference type="Rhea" id="RHEA:62624"/>
        <dbReference type="Rhea" id="RHEA-COMP:10729"/>
        <dbReference type="Rhea" id="RHEA-COMP:10730"/>
        <dbReference type="ChEBI" id="CHEBI:15377"/>
        <dbReference type="ChEBI" id="CHEBI:29950"/>
        <dbReference type="ChEBI" id="CHEBI:30879"/>
        <dbReference type="ChEBI" id="CHEBI:35924"/>
        <dbReference type="ChEBI" id="CHEBI:50058"/>
        <dbReference type="EC" id="1.11.1.25"/>
    </reaction>
</comment>
<gene>
    <name evidence="15" type="ORF">Salat_0561700</name>
</gene>
<keyword evidence="5 13" id="KW-0575">Peroxidase</keyword>
<organism evidence="15 16">
    <name type="scientific">Sesamum alatum</name>
    <dbReference type="NCBI Taxonomy" id="300844"/>
    <lineage>
        <taxon>Eukaryota</taxon>
        <taxon>Viridiplantae</taxon>
        <taxon>Streptophyta</taxon>
        <taxon>Embryophyta</taxon>
        <taxon>Tracheophyta</taxon>
        <taxon>Spermatophyta</taxon>
        <taxon>Magnoliopsida</taxon>
        <taxon>eudicotyledons</taxon>
        <taxon>Gunneridae</taxon>
        <taxon>Pentapetalae</taxon>
        <taxon>asterids</taxon>
        <taxon>lamiids</taxon>
        <taxon>Lamiales</taxon>
        <taxon>Pedaliaceae</taxon>
        <taxon>Sesamum</taxon>
    </lineage>
</organism>
<dbReference type="Proteomes" id="UP001293254">
    <property type="component" value="Unassembled WGS sequence"/>
</dbReference>
<evidence type="ECO:0000256" key="2">
    <source>
        <dbReference type="ARBA" id="ARBA00004305"/>
    </source>
</evidence>
<comment type="function">
    <text evidence="11">Thiol-specific peroxidase that catalyzes the reduction of hydrogen peroxide and organic hydroperoxides to water and alcohols, respectively. Plays a role in cell protection against oxidative stress by detoxifying peroxides. Reduces preferentially hydrogen peroxide rather than alkyl peroxides. May be involved in mitochondrial redox homeostasis.</text>
</comment>
<dbReference type="SUPFAM" id="SSF52833">
    <property type="entry name" value="Thioredoxin-like"/>
    <property type="match status" value="1"/>
</dbReference>
<dbReference type="GO" id="GO:0034599">
    <property type="term" value="P:cellular response to oxidative stress"/>
    <property type="evidence" value="ECO:0007669"/>
    <property type="project" value="InterPro"/>
</dbReference>
<evidence type="ECO:0000313" key="16">
    <source>
        <dbReference type="Proteomes" id="UP001293254"/>
    </source>
</evidence>
<evidence type="ECO:0000256" key="4">
    <source>
        <dbReference type="ARBA" id="ARBA00011245"/>
    </source>
</evidence>
<keyword evidence="7" id="KW-0809">Transit peptide</keyword>
<dbReference type="PANTHER" id="PTHR10430:SF34">
    <property type="entry name" value="PEROXIREDOXIN-2F, MITOCHONDRIAL"/>
    <property type="match status" value="1"/>
</dbReference>
<evidence type="ECO:0000256" key="6">
    <source>
        <dbReference type="ARBA" id="ARBA00022862"/>
    </source>
</evidence>
<keyword evidence="10 13" id="KW-0676">Redox-active center</keyword>
<dbReference type="InterPro" id="IPR037944">
    <property type="entry name" value="PRX5-like"/>
</dbReference>
<evidence type="ECO:0000256" key="5">
    <source>
        <dbReference type="ARBA" id="ARBA00022559"/>
    </source>
</evidence>
<comment type="caution">
    <text evidence="15">The sequence shown here is derived from an EMBL/GenBank/DDBJ whole genome shotgun (WGS) entry which is preliminary data.</text>
</comment>
<dbReference type="CDD" id="cd03013">
    <property type="entry name" value="PRX5_like"/>
    <property type="match status" value="1"/>
</dbReference>
<keyword evidence="9" id="KW-0496">Mitochondrion</keyword>
<protein>
    <recommendedName>
        <fullName evidence="13">Glutaredoxin-dependent peroxiredoxin</fullName>
        <ecNumber evidence="13">1.11.1.25</ecNumber>
    </recommendedName>
</protein>
<evidence type="ECO:0000256" key="12">
    <source>
        <dbReference type="PIRSR" id="PIRSR637944-1"/>
    </source>
</evidence>
<evidence type="ECO:0000256" key="11">
    <source>
        <dbReference type="ARBA" id="ARBA00059321"/>
    </source>
</evidence>
<keyword evidence="16" id="KW-1185">Reference proteome</keyword>
<comment type="similarity">
    <text evidence="3 13">Belongs to the peroxiredoxin family. Prx5 subfamily.</text>
</comment>
<reference evidence="15" key="2">
    <citation type="journal article" date="2024" name="Plant">
        <title>Genomic evolution and insights into agronomic trait innovations of Sesamum species.</title>
        <authorList>
            <person name="Miao H."/>
            <person name="Wang L."/>
            <person name="Qu L."/>
            <person name="Liu H."/>
            <person name="Sun Y."/>
            <person name="Le M."/>
            <person name="Wang Q."/>
            <person name="Wei S."/>
            <person name="Zheng Y."/>
            <person name="Lin W."/>
            <person name="Duan Y."/>
            <person name="Cao H."/>
            <person name="Xiong S."/>
            <person name="Wang X."/>
            <person name="Wei L."/>
            <person name="Li C."/>
            <person name="Ma Q."/>
            <person name="Ju M."/>
            <person name="Zhao R."/>
            <person name="Li G."/>
            <person name="Mu C."/>
            <person name="Tian Q."/>
            <person name="Mei H."/>
            <person name="Zhang T."/>
            <person name="Gao T."/>
            <person name="Zhang H."/>
        </authorList>
    </citation>
    <scope>NUCLEOTIDE SEQUENCE</scope>
    <source>
        <strain evidence="15">3651</strain>
    </source>
</reference>
<evidence type="ECO:0000256" key="1">
    <source>
        <dbReference type="ARBA" id="ARBA00001711"/>
    </source>
</evidence>
<proteinExistence type="inferred from homology"/>
<name>A0AAE1YPH4_9LAMI</name>
<dbReference type="AlphaFoldDB" id="A0AAE1YPH4"/>
<dbReference type="InterPro" id="IPR013766">
    <property type="entry name" value="Thioredoxin_domain"/>
</dbReference>
<dbReference type="GO" id="GO:0045454">
    <property type="term" value="P:cell redox homeostasis"/>
    <property type="evidence" value="ECO:0007669"/>
    <property type="project" value="TreeGrafter"/>
</dbReference>
<evidence type="ECO:0000259" key="14">
    <source>
        <dbReference type="PROSITE" id="PS51352"/>
    </source>
</evidence>
<dbReference type="InterPro" id="IPR013740">
    <property type="entry name" value="Redoxin"/>
</dbReference>
<evidence type="ECO:0000256" key="13">
    <source>
        <dbReference type="RuleBase" id="RU366011"/>
    </source>
</evidence>
<dbReference type="GO" id="GO:0005759">
    <property type="term" value="C:mitochondrial matrix"/>
    <property type="evidence" value="ECO:0007669"/>
    <property type="project" value="UniProtKB-SubCell"/>
</dbReference>